<organism evidence="1 2">
    <name type="scientific">Candidatus Korarchaeum cryptofilum</name>
    <dbReference type="NCBI Taxonomy" id="498846"/>
    <lineage>
        <taxon>Archaea</taxon>
        <taxon>Thermoproteota</taxon>
        <taxon>Candidatus Korarchaeia</taxon>
        <taxon>Candidatus Korarchaeales</taxon>
        <taxon>Candidatus Korarchaeaceae</taxon>
        <taxon>Candidatus Korarchaeum</taxon>
    </lineage>
</organism>
<proteinExistence type="predicted"/>
<dbReference type="AlphaFoldDB" id="A0A429G368"/>
<sequence>MLTKEDLLRLAKARGIGIWQEEKRYAQALVIYGLRNWPIVMKGGTYLWLFHGLNRFSDDLDFTQLGKIDESIEDLKLSLELFGAKSSVKLIKDDEYVLMFRVSIRGPLYTSEKDICHVRVEISRREGVALEPISVKLDEPHYGIPIAFIRGMDLREVLAEKIRAALVRRNARDFYDAWFLLRRGVPIDRKLLAEKLIFYGLKMEPSIVSELEGLEGKWNSELRPILFGEVPEFREVFEVVKSALAEAFREA</sequence>
<dbReference type="Proteomes" id="UP000278149">
    <property type="component" value="Unassembled WGS sequence"/>
</dbReference>
<reference evidence="1 2" key="1">
    <citation type="submission" date="2018-10" db="EMBL/GenBank/DDBJ databases">
        <title>Co-occurring genomic capacity for anaerobic methane metabolism and dissimilatory sulfite reduction discovered in the Korarchaeota.</title>
        <authorList>
            <person name="Mckay L.J."/>
            <person name="Dlakic M."/>
            <person name="Fields M.W."/>
            <person name="Delmont T.O."/>
            <person name="Eren A.M."/>
            <person name="Jay Z.J."/>
            <person name="Klingelsmith K.B."/>
            <person name="Rusch D.B."/>
            <person name="Inskeep W.P."/>
        </authorList>
    </citation>
    <scope>NUCLEOTIDE SEQUENCE [LARGE SCALE GENOMIC DNA]</scope>
    <source>
        <strain evidence="1 2">WS</strain>
    </source>
</reference>
<evidence type="ECO:0000313" key="1">
    <source>
        <dbReference type="EMBL" id="RSN68262.1"/>
    </source>
</evidence>
<protein>
    <submittedName>
        <fullName evidence="1">Nucleotidyl transferase AbiEii/AbiGii toxin family protein</fullName>
    </submittedName>
</protein>
<dbReference type="GO" id="GO:0016740">
    <property type="term" value="F:transferase activity"/>
    <property type="evidence" value="ECO:0007669"/>
    <property type="project" value="UniProtKB-KW"/>
</dbReference>
<name>A0A429G368_9CREN</name>
<dbReference type="Gene3D" id="3.10.450.620">
    <property type="entry name" value="JHP933, nucleotidyltransferase-like core domain"/>
    <property type="match status" value="1"/>
</dbReference>
<dbReference type="Pfam" id="PF08843">
    <property type="entry name" value="AbiEii"/>
    <property type="match status" value="1"/>
</dbReference>
<accession>A0A429G368</accession>
<dbReference type="InterPro" id="IPR014942">
    <property type="entry name" value="AbiEii"/>
</dbReference>
<evidence type="ECO:0000313" key="2">
    <source>
        <dbReference type="Proteomes" id="UP000278149"/>
    </source>
</evidence>
<comment type="caution">
    <text evidence="1">The sequence shown here is derived from an EMBL/GenBank/DDBJ whole genome shotgun (WGS) entry which is preliminary data.</text>
</comment>
<dbReference type="EMBL" id="RCOR01000032">
    <property type="protein sequence ID" value="RSN68262.1"/>
    <property type="molecule type" value="Genomic_DNA"/>
</dbReference>
<gene>
    <name evidence="1" type="ORF">D9Q81_06565</name>
</gene>
<dbReference type="RefSeq" id="WP_125742122.1">
    <property type="nucleotide sequence ID" value="NZ_RCOR01000032.1"/>
</dbReference>
<keyword evidence="1" id="KW-0808">Transferase</keyword>